<evidence type="ECO:0000313" key="3">
    <source>
        <dbReference type="Proteomes" id="UP000052023"/>
    </source>
</evidence>
<reference evidence="2 3" key="1">
    <citation type="submission" date="2014-03" db="EMBL/GenBank/DDBJ databases">
        <title>Bradyrhizobium valentinum sp. nov., isolated from effective nodules of Lupinus mariae-josephae, a lupine endemic of basic-lime soils in Eastern Spain.</title>
        <authorList>
            <person name="Duran D."/>
            <person name="Rey L."/>
            <person name="Navarro A."/>
            <person name="Busquets A."/>
            <person name="Imperial J."/>
            <person name="Ruiz-Argueso T."/>
        </authorList>
    </citation>
    <scope>NUCLEOTIDE SEQUENCE [LARGE SCALE GENOMIC DNA]</scope>
    <source>
        <strain evidence="2 3">Ro19</strain>
    </source>
</reference>
<evidence type="ECO:0000259" key="1">
    <source>
        <dbReference type="Pfam" id="PF01695"/>
    </source>
</evidence>
<dbReference type="InterPro" id="IPR027417">
    <property type="entry name" value="P-loop_NTPase"/>
</dbReference>
<dbReference type="InterPro" id="IPR002611">
    <property type="entry name" value="IstB_ATP-bd"/>
</dbReference>
<dbReference type="Pfam" id="PF01695">
    <property type="entry name" value="IstB_IS21"/>
    <property type="match status" value="1"/>
</dbReference>
<name>A0A0R3NBZ9_9BRAD</name>
<feature type="domain" description="IstB-like ATP-binding" evidence="1">
    <location>
        <begin position="1"/>
        <end position="76"/>
    </location>
</feature>
<proteinExistence type="predicted"/>
<protein>
    <recommendedName>
        <fullName evidence="1">IstB-like ATP-binding domain-containing protein</fullName>
    </recommendedName>
</protein>
<keyword evidence="3" id="KW-1185">Reference proteome</keyword>
<organism evidence="2 3">
    <name type="scientific">Bradyrhizobium retamae</name>
    <dbReference type="NCBI Taxonomy" id="1300035"/>
    <lineage>
        <taxon>Bacteria</taxon>
        <taxon>Pseudomonadati</taxon>
        <taxon>Pseudomonadota</taxon>
        <taxon>Alphaproteobacteria</taxon>
        <taxon>Hyphomicrobiales</taxon>
        <taxon>Nitrobacteraceae</taxon>
        <taxon>Bradyrhizobium</taxon>
    </lineage>
</organism>
<dbReference type="EMBL" id="LLYA01000010">
    <property type="protein sequence ID" value="KRR29860.1"/>
    <property type="molecule type" value="Genomic_DNA"/>
</dbReference>
<evidence type="ECO:0000313" key="2">
    <source>
        <dbReference type="EMBL" id="KRR29860.1"/>
    </source>
</evidence>
<accession>A0A0R3NBZ9</accession>
<sequence>MDDWGPEPLNVDRRRDLLEIVEDRYDARSILITSQVPIENWYDIIGNPTFADFSNRIVHNAYRIELSGVSLRKMKAESAVNSPSSL</sequence>
<gene>
    <name evidence="2" type="ORF">CQ13_38120</name>
</gene>
<dbReference type="GO" id="GO:0005524">
    <property type="term" value="F:ATP binding"/>
    <property type="evidence" value="ECO:0007669"/>
    <property type="project" value="InterPro"/>
</dbReference>
<dbReference type="Gene3D" id="3.40.50.300">
    <property type="entry name" value="P-loop containing nucleotide triphosphate hydrolases"/>
    <property type="match status" value="1"/>
</dbReference>
<dbReference type="Proteomes" id="UP000052023">
    <property type="component" value="Unassembled WGS sequence"/>
</dbReference>
<comment type="caution">
    <text evidence="2">The sequence shown here is derived from an EMBL/GenBank/DDBJ whole genome shotgun (WGS) entry which is preliminary data.</text>
</comment>
<dbReference type="AlphaFoldDB" id="A0A0R3NBZ9"/>